<feature type="region of interest" description="Disordered" evidence="6">
    <location>
        <begin position="186"/>
        <end position="220"/>
    </location>
</feature>
<dbReference type="PANTHER" id="PTHR12691">
    <property type="entry name" value="MEDIATOR OF RNA POLYMERASE II TRANSCRIPTION SUBUNIT 23"/>
    <property type="match status" value="1"/>
</dbReference>
<keyword evidence="5" id="KW-0539">Nucleus</keyword>
<evidence type="ECO:0000256" key="3">
    <source>
        <dbReference type="ARBA" id="ARBA00023015"/>
    </source>
</evidence>
<dbReference type="InterPro" id="IPR021629">
    <property type="entry name" value="Mediator_Med23"/>
</dbReference>
<dbReference type="OrthoDB" id="9982951at2759"/>
<evidence type="ECO:0000256" key="1">
    <source>
        <dbReference type="ARBA" id="ARBA00004123"/>
    </source>
</evidence>
<evidence type="ECO:0008006" key="9">
    <source>
        <dbReference type="Google" id="ProtNLM"/>
    </source>
</evidence>
<evidence type="ECO:0000256" key="2">
    <source>
        <dbReference type="ARBA" id="ARBA00010222"/>
    </source>
</evidence>
<name>A0A835UBE4_VANPL</name>
<comment type="caution">
    <text evidence="7">The sequence shown here is derived from an EMBL/GenBank/DDBJ whole genome shotgun (WGS) entry which is preliminary data.</text>
</comment>
<comment type="similarity">
    <text evidence="2">Belongs to the Mediator complex subunit 23 family.</text>
</comment>
<evidence type="ECO:0000256" key="6">
    <source>
        <dbReference type="SAM" id="MobiDB-lite"/>
    </source>
</evidence>
<keyword evidence="3" id="KW-0805">Transcription regulation</keyword>
<comment type="subcellular location">
    <subcellularLocation>
        <location evidence="1">Nucleus</location>
    </subcellularLocation>
</comment>
<organism evidence="7 8">
    <name type="scientific">Vanilla planifolia</name>
    <name type="common">Vanilla</name>
    <dbReference type="NCBI Taxonomy" id="51239"/>
    <lineage>
        <taxon>Eukaryota</taxon>
        <taxon>Viridiplantae</taxon>
        <taxon>Streptophyta</taxon>
        <taxon>Embryophyta</taxon>
        <taxon>Tracheophyta</taxon>
        <taxon>Spermatophyta</taxon>
        <taxon>Magnoliopsida</taxon>
        <taxon>Liliopsida</taxon>
        <taxon>Asparagales</taxon>
        <taxon>Orchidaceae</taxon>
        <taxon>Vanilloideae</taxon>
        <taxon>Vanilleae</taxon>
        <taxon>Vanilla</taxon>
    </lineage>
</organism>
<gene>
    <name evidence="7" type="ORF">HPP92_024517</name>
</gene>
<evidence type="ECO:0000313" key="8">
    <source>
        <dbReference type="Proteomes" id="UP000639772"/>
    </source>
</evidence>
<dbReference type="EMBL" id="JADCNM010000013">
    <property type="protein sequence ID" value="KAG0456729.1"/>
    <property type="molecule type" value="Genomic_DNA"/>
</dbReference>
<dbReference type="GO" id="GO:0006357">
    <property type="term" value="P:regulation of transcription by RNA polymerase II"/>
    <property type="evidence" value="ECO:0007669"/>
    <property type="project" value="TreeGrafter"/>
</dbReference>
<protein>
    <recommendedName>
        <fullName evidence="9">Mediator of RNA polymerase II transcription subunit 23</fullName>
    </recommendedName>
</protein>
<dbReference type="AlphaFoldDB" id="A0A835UBE4"/>
<reference evidence="7 8" key="1">
    <citation type="journal article" date="2020" name="Nat. Food">
        <title>A phased Vanilla planifolia genome enables genetic improvement of flavour and production.</title>
        <authorList>
            <person name="Hasing T."/>
            <person name="Tang H."/>
            <person name="Brym M."/>
            <person name="Khazi F."/>
            <person name="Huang T."/>
            <person name="Chambers A.H."/>
        </authorList>
    </citation>
    <scope>NUCLEOTIDE SEQUENCE [LARGE SCALE GENOMIC DNA]</scope>
    <source>
        <tissue evidence="7">Leaf</tissue>
    </source>
</reference>
<accession>A0A835UBE4</accession>
<dbReference type="GO" id="GO:0010628">
    <property type="term" value="P:positive regulation of gene expression"/>
    <property type="evidence" value="ECO:0007669"/>
    <property type="project" value="TreeGrafter"/>
</dbReference>
<keyword evidence="4" id="KW-0804">Transcription</keyword>
<sequence length="529" mass="59097">MEQNHRALRPMAHNSGKVAVVDLFNRYLGRSSRQKSDDVSRESSNKLQKRITAPNIEVHPPNEMFLLDFEQLQGQFQDQEQLRSATESVVIAFIVQCSDHVPQSEFLLFALRSLCSIGYVKWDSFLPSLLSAISSAEGSPGPGSPTMTGNLPTIASGSTVTSLSASVPNASSSLVTTPASPIPSMHGIGSPMQTITDQPAPSLSPVKPSELAGSGQPTGMNVNQPLKSTAISYLRQLACKVILNALESNLKPVTHAEIFSHMINWLVNWDQKSLSIDESDAIKGWTRDVPTMEWMHGCLDVVCKLVDEDRCLVPFYELIRSGLQFVDSIPEALFSIILEIHRRRDMVATHMQMLDQHLHCPSFGTHRFLSQTYPNVPGEPIANLRYPPITYPSVLGEPLHGEELAFSIQRGSLDWERALRCLRHALQTTPSPDWWRRILLVAPCYKHQSQPPTTGAVFSPEMVCEAVIDRTMELLKLTNSEAQNWQDWLMFVDIFFFLMKSGSIDFLDFVNKLTSRVMKESNIFFGAIM</sequence>
<dbReference type="GO" id="GO:0005667">
    <property type="term" value="C:transcription regulator complex"/>
    <property type="evidence" value="ECO:0007669"/>
    <property type="project" value="TreeGrafter"/>
</dbReference>
<dbReference type="Proteomes" id="UP000639772">
    <property type="component" value="Chromosome 13"/>
</dbReference>
<proteinExistence type="inferred from homology"/>
<evidence type="ECO:0000256" key="4">
    <source>
        <dbReference type="ARBA" id="ARBA00023163"/>
    </source>
</evidence>
<dbReference type="PANTHER" id="PTHR12691:SF10">
    <property type="entry name" value="MEDIATOR OF RNA POLYMERASE II TRANSCRIPTION SUBUNIT 23"/>
    <property type="match status" value="1"/>
</dbReference>
<evidence type="ECO:0000313" key="7">
    <source>
        <dbReference type="EMBL" id="KAG0456729.1"/>
    </source>
</evidence>
<dbReference type="GO" id="GO:0016592">
    <property type="term" value="C:mediator complex"/>
    <property type="evidence" value="ECO:0007669"/>
    <property type="project" value="TreeGrafter"/>
</dbReference>
<evidence type="ECO:0000256" key="5">
    <source>
        <dbReference type="ARBA" id="ARBA00023242"/>
    </source>
</evidence>
<feature type="compositionally biased region" description="Polar residues" evidence="6">
    <location>
        <begin position="191"/>
        <end position="201"/>
    </location>
</feature>